<dbReference type="EMBL" id="CM042886">
    <property type="protein sequence ID" value="KAI4338913.1"/>
    <property type="molecule type" value="Genomic_DNA"/>
</dbReference>
<accession>A0ACB9NRZ5</accession>
<organism evidence="1 2">
    <name type="scientific">Melastoma candidum</name>
    <dbReference type="NCBI Taxonomy" id="119954"/>
    <lineage>
        <taxon>Eukaryota</taxon>
        <taxon>Viridiplantae</taxon>
        <taxon>Streptophyta</taxon>
        <taxon>Embryophyta</taxon>
        <taxon>Tracheophyta</taxon>
        <taxon>Spermatophyta</taxon>
        <taxon>Magnoliopsida</taxon>
        <taxon>eudicotyledons</taxon>
        <taxon>Gunneridae</taxon>
        <taxon>Pentapetalae</taxon>
        <taxon>rosids</taxon>
        <taxon>malvids</taxon>
        <taxon>Myrtales</taxon>
        <taxon>Melastomataceae</taxon>
        <taxon>Melastomatoideae</taxon>
        <taxon>Melastomateae</taxon>
        <taxon>Melastoma</taxon>
    </lineage>
</organism>
<evidence type="ECO:0000313" key="2">
    <source>
        <dbReference type="Proteomes" id="UP001057402"/>
    </source>
</evidence>
<reference evidence="2" key="1">
    <citation type="journal article" date="2023" name="Front. Plant Sci.">
        <title>Chromosomal-level genome assembly of Melastoma candidum provides insights into trichome evolution.</title>
        <authorList>
            <person name="Zhong Y."/>
            <person name="Wu W."/>
            <person name="Sun C."/>
            <person name="Zou P."/>
            <person name="Liu Y."/>
            <person name="Dai S."/>
            <person name="Zhou R."/>
        </authorList>
    </citation>
    <scope>NUCLEOTIDE SEQUENCE [LARGE SCALE GENOMIC DNA]</scope>
</reference>
<evidence type="ECO:0000313" key="1">
    <source>
        <dbReference type="EMBL" id="KAI4338913.1"/>
    </source>
</evidence>
<name>A0ACB9NRZ5_9MYRT</name>
<sequence length="91" mass="9868">MDAANHRSNNLFTHILSPRDSGNSGTSTKSPPGSRCSSNRCGADDKSNEGQHRELVHRITSNSICMAFFAFVTSALSARISGYKLTTESYI</sequence>
<protein>
    <submittedName>
        <fullName evidence="1">Uncharacterized protein</fullName>
    </submittedName>
</protein>
<comment type="caution">
    <text evidence="1">The sequence shown here is derived from an EMBL/GenBank/DDBJ whole genome shotgun (WGS) entry which is preliminary data.</text>
</comment>
<keyword evidence="2" id="KW-1185">Reference proteome</keyword>
<gene>
    <name evidence="1" type="ORF">MLD38_023920</name>
</gene>
<dbReference type="Proteomes" id="UP001057402">
    <property type="component" value="Chromosome 7"/>
</dbReference>
<proteinExistence type="predicted"/>